<dbReference type="Gene3D" id="2.40.10.10">
    <property type="entry name" value="Trypsin-like serine proteases"/>
    <property type="match status" value="2"/>
</dbReference>
<dbReference type="RefSeq" id="WP_141349030.1">
    <property type="nucleotide sequence ID" value="NZ_BJNV01000005.1"/>
</dbReference>
<dbReference type="PANTHER" id="PTHR43019">
    <property type="entry name" value="SERINE ENDOPROTEASE DEGS"/>
    <property type="match status" value="1"/>
</dbReference>
<dbReference type="Pfam" id="PF13365">
    <property type="entry name" value="Trypsin_2"/>
    <property type="match status" value="1"/>
</dbReference>
<sequence length="253" mass="26252">MLRPARRRILALGLLGGLLPLQAWADFPGTIARVKQSVVAVGTYVPVGNPRFRFLGTGFVVGDGNRVVTNAHVLASVPEGSDEKLVIALPGSGRVVARPVRREAADPDHDLALLRFDGPPLPALSLGDSSAVREGQDVAITGFPLGGSIGIVPVTHKGIVSALTPVGQPLASAQQLDSKTVRRLSLGGYTVLQLDIVSYPGNSGSPLYDPESGAVLGILNMVFVKGTKESALTNPSGISYAIPVSFLKALIGP</sequence>
<proteinExistence type="predicted"/>
<dbReference type="PANTHER" id="PTHR43019:SF23">
    <property type="entry name" value="PROTEASE DO-LIKE 5, CHLOROPLASTIC"/>
    <property type="match status" value="1"/>
</dbReference>
<reference evidence="2 3" key="1">
    <citation type="submission" date="2019-06" db="EMBL/GenBank/DDBJ databases">
        <title>Whole genome shotgun sequence of Zoogloea ramigera NBRC 15342.</title>
        <authorList>
            <person name="Hosoyama A."/>
            <person name="Uohara A."/>
            <person name="Ohji S."/>
            <person name="Ichikawa N."/>
        </authorList>
    </citation>
    <scope>NUCLEOTIDE SEQUENCE [LARGE SCALE GENOMIC DNA]</scope>
    <source>
        <strain evidence="2 3">NBRC 15342</strain>
    </source>
</reference>
<evidence type="ECO:0000256" key="1">
    <source>
        <dbReference type="SAM" id="SignalP"/>
    </source>
</evidence>
<accession>A0A4Y4CPP8</accession>
<feature type="signal peptide" evidence="1">
    <location>
        <begin position="1"/>
        <end position="25"/>
    </location>
</feature>
<dbReference type="SUPFAM" id="SSF50494">
    <property type="entry name" value="Trypsin-like serine proteases"/>
    <property type="match status" value="1"/>
</dbReference>
<dbReference type="OrthoDB" id="212300at2"/>
<evidence type="ECO:0008006" key="4">
    <source>
        <dbReference type="Google" id="ProtNLM"/>
    </source>
</evidence>
<dbReference type="InterPro" id="IPR009003">
    <property type="entry name" value="Peptidase_S1_PA"/>
</dbReference>
<evidence type="ECO:0000313" key="2">
    <source>
        <dbReference type="EMBL" id="GEC94266.1"/>
    </source>
</evidence>
<organism evidence="2 3">
    <name type="scientific">Zoogloea ramigera</name>
    <dbReference type="NCBI Taxonomy" id="350"/>
    <lineage>
        <taxon>Bacteria</taxon>
        <taxon>Pseudomonadati</taxon>
        <taxon>Pseudomonadota</taxon>
        <taxon>Betaproteobacteria</taxon>
        <taxon>Rhodocyclales</taxon>
        <taxon>Zoogloeaceae</taxon>
        <taxon>Zoogloea</taxon>
    </lineage>
</organism>
<dbReference type="InterPro" id="IPR043504">
    <property type="entry name" value="Peptidase_S1_PA_chymotrypsin"/>
</dbReference>
<keyword evidence="1" id="KW-0732">Signal</keyword>
<keyword evidence="3" id="KW-1185">Reference proteome</keyword>
<evidence type="ECO:0000313" key="3">
    <source>
        <dbReference type="Proteomes" id="UP000318422"/>
    </source>
</evidence>
<dbReference type="AlphaFoldDB" id="A0A4Y4CPP8"/>
<dbReference type="EMBL" id="BJNV01000005">
    <property type="protein sequence ID" value="GEC94266.1"/>
    <property type="molecule type" value="Genomic_DNA"/>
</dbReference>
<dbReference type="Proteomes" id="UP000318422">
    <property type="component" value="Unassembled WGS sequence"/>
</dbReference>
<gene>
    <name evidence="2" type="ORF">ZRA01_03390</name>
</gene>
<protein>
    <recommendedName>
        <fullName evidence="4">Serine protease</fullName>
    </recommendedName>
</protein>
<name>A0A4Y4CPP8_ZOORA</name>
<comment type="caution">
    <text evidence="2">The sequence shown here is derived from an EMBL/GenBank/DDBJ whole genome shotgun (WGS) entry which is preliminary data.</text>
</comment>
<feature type="chain" id="PRO_5021366025" description="Serine protease" evidence="1">
    <location>
        <begin position="26"/>
        <end position="253"/>
    </location>
</feature>